<dbReference type="EMBL" id="JH057041">
    <property type="protein sequence ID" value="EGV91163.1"/>
    <property type="molecule type" value="Genomic_DNA"/>
</dbReference>
<dbReference type="AlphaFoldDB" id="G3IQB8"/>
<protein>
    <submittedName>
        <fullName evidence="1">Uncharacterized protein</fullName>
    </submittedName>
</protein>
<organism evidence="1 3">
    <name type="scientific">Cricetulus griseus</name>
    <name type="common">Chinese hamster</name>
    <name type="synonym">Cricetulus barabensis griseus</name>
    <dbReference type="NCBI Taxonomy" id="10029"/>
    <lineage>
        <taxon>Eukaryota</taxon>
        <taxon>Metazoa</taxon>
        <taxon>Chordata</taxon>
        <taxon>Craniata</taxon>
        <taxon>Vertebrata</taxon>
        <taxon>Euteleostomi</taxon>
        <taxon>Mammalia</taxon>
        <taxon>Eutheria</taxon>
        <taxon>Euarchontoglires</taxon>
        <taxon>Glires</taxon>
        <taxon>Rodentia</taxon>
        <taxon>Myomorpha</taxon>
        <taxon>Muroidea</taxon>
        <taxon>Cricetidae</taxon>
        <taxon>Cricetinae</taxon>
        <taxon>Cricetulus</taxon>
    </lineage>
</organism>
<evidence type="ECO:0000313" key="1">
    <source>
        <dbReference type="EMBL" id="EGV91163.1"/>
    </source>
</evidence>
<dbReference type="Proteomes" id="UP000001075">
    <property type="component" value="Unassembled WGS sequence"/>
</dbReference>
<evidence type="ECO:0000313" key="3">
    <source>
        <dbReference type="Proteomes" id="UP000001075"/>
    </source>
</evidence>
<gene>
    <name evidence="2" type="ORF">I79_015818</name>
    <name evidence="1" type="ORF">I79_026229</name>
</gene>
<sequence>MFSYPLLFPPHKAYPAKVPKVSRSVSLHVPHLHQVKPKVHTGEETYSCDFLGSFIK</sequence>
<proteinExistence type="predicted"/>
<name>G3IQB8_CRIGR</name>
<reference evidence="3" key="1">
    <citation type="journal article" date="2011" name="Nat. Biotechnol.">
        <title>The genomic sequence of the Chinese hamster ovary (CHO)-K1 cell line.</title>
        <authorList>
            <person name="Xu X."/>
            <person name="Nagarajan H."/>
            <person name="Lewis N.E."/>
            <person name="Pan S."/>
            <person name="Cai Z."/>
            <person name="Liu X."/>
            <person name="Chen W."/>
            <person name="Xie M."/>
            <person name="Wang W."/>
            <person name="Hammond S."/>
            <person name="Andersen M.R."/>
            <person name="Neff N."/>
            <person name="Passarelli B."/>
            <person name="Koh W."/>
            <person name="Fan H.C."/>
            <person name="Wang J."/>
            <person name="Gui Y."/>
            <person name="Lee K.H."/>
            <person name="Betenbaugh M.J."/>
            <person name="Quake S.R."/>
            <person name="Famili I."/>
            <person name="Palsson B.O."/>
            <person name="Wang J."/>
        </authorList>
    </citation>
    <scope>NUCLEOTIDE SEQUENCE [LARGE SCALE GENOMIC DNA]</scope>
    <source>
        <strain evidence="3">CHO K1 cell line</strain>
    </source>
</reference>
<accession>G3IQB8</accession>
<dbReference type="EMBL" id="JH000889">
    <property type="protein sequence ID" value="EGW07019.1"/>
    <property type="molecule type" value="Genomic_DNA"/>
</dbReference>
<reference evidence="1" key="2">
    <citation type="submission" date="2011-08" db="EMBL/GenBank/DDBJ databases">
        <title>The genomic sequence of the Chinese hamster ovary CHO-K1 cell line.</title>
        <authorList>
            <person name="Xu X."/>
            <person name="Nagarajan H."/>
            <person name="Lewis N.E."/>
            <person name="Pan S."/>
            <person name="Cai Z."/>
            <person name="Liu X."/>
            <person name="Chen W."/>
            <person name="Xie M."/>
            <person name="Wang W."/>
            <person name="Hammond S."/>
            <person name="Andersen M.R."/>
            <person name="Neff N."/>
            <person name="Passarelli B."/>
            <person name="Koh W."/>
            <person name="Fan C.H."/>
            <person name="Wang J."/>
            <person name="Gui Y."/>
            <person name="Lee K.H."/>
            <person name="Betenbaugh M.J."/>
            <person name="Quake S.R."/>
            <person name="Famili I."/>
            <person name="Palsson B.O."/>
            <person name="Wang J."/>
        </authorList>
    </citation>
    <scope>NUCLEOTIDE SEQUENCE</scope>
</reference>
<evidence type="ECO:0000313" key="2">
    <source>
        <dbReference type="EMBL" id="EGW07019.1"/>
    </source>
</evidence>